<comment type="caution">
    <text evidence="4">The sequence shown here is derived from an EMBL/GenBank/DDBJ whole genome shotgun (WGS) entry which is preliminary data.</text>
</comment>
<keyword evidence="2" id="KW-0539">Nucleus</keyword>
<organism evidence="4 5">
    <name type="scientific">Extremus antarcticus</name>
    <dbReference type="NCBI Taxonomy" id="702011"/>
    <lineage>
        <taxon>Eukaryota</taxon>
        <taxon>Fungi</taxon>
        <taxon>Dikarya</taxon>
        <taxon>Ascomycota</taxon>
        <taxon>Pezizomycotina</taxon>
        <taxon>Dothideomycetes</taxon>
        <taxon>Dothideomycetidae</taxon>
        <taxon>Mycosphaerellales</taxon>
        <taxon>Extremaceae</taxon>
        <taxon>Extremus</taxon>
    </lineage>
</organism>
<evidence type="ECO:0000313" key="4">
    <source>
        <dbReference type="EMBL" id="KAK3057769.1"/>
    </source>
</evidence>
<proteinExistence type="predicted"/>
<gene>
    <name evidence="4" type="ORF">LTR09_000844</name>
</gene>
<dbReference type="InterPro" id="IPR050613">
    <property type="entry name" value="Sec_Metabolite_Reg"/>
</dbReference>
<keyword evidence="5" id="KW-1185">Reference proteome</keyword>
<dbReference type="EMBL" id="JAWDJX010000002">
    <property type="protein sequence ID" value="KAK3057769.1"/>
    <property type="molecule type" value="Genomic_DNA"/>
</dbReference>
<evidence type="ECO:0000256" key="3">
    <source>
        <dbReference type="SAM" id="MobiDB-lite"/>
    </source>
</evidence>
<sequence length="472" mass="52977">MAMGAFIYMRAAEPLPGELGRPDEVMEVFQRRSTECLIMANCSAAPGPYTMEALLMNIQNEFIRRRDAHLSVWLLAGLAIRCEWDTIVIRQFTRSSPSSKARCGGGFGLLDSLTSYQLGLPSMIQDPQCDTQLPSNLLDEDFGPHSVHLPASRPETEVTPILYTITKTRITTVFRAIYNRVTLARTESYEGIMVLHKRLLAARESMSPRMKMTRFSSSVTATPYLMIRRYNLELLFQKSFCLLHRQHMTKSYQDPTYNFSRRTCLEAAMTILQYQADIRRELHSGDAFHRSKWLATSLEQLDFLMASIIICLGLSSQARRQSSQAHENGEHGVSPYNQLQLLEALRSAHDFLDELKNISKDCQKAYNVISTMLQKFSSDGGSQADAHSPPVYPVPDMDVGMDVRPHPGQSNVAASSTISTDPSLETAPTQFSQPDFASSTCEGLDSFFNIADVADWDLWETFVRGPNIDGEA</sequence>
<comment type="subcellular location">
    <subcellularLocation>
        <location evidence="1">Nucleus</location>
    </subcellularLocation>
</comment>
<evidence type="ECO:0000313" key="5">
    <source>
        <dbReference type="Proteomes" id="UP001271007"/>
    </source>
</evidence>
<protein>
    <submittedName>
        <fullName evidence="4">Uncharacterized protein</fullName>
    </submittedName>
</protein>
<dbReference type="PANTHER" id="PTHR31001">
    <property type="entry name" value="UNCHARACTERIZED TRANSCRIPTIONAL REGULATORY PROTEIN"/>
    <property type="match status" value="1"/>
</dbReference>
<name>A0AAJ0LWB6_9PEZI</name>
<dbReference type="CDD" id="cd12148">
    <property type="entry name" value="fungal_TF_MHR"/>
    <property type="match status" value="1"/>
</dbReference>
<evidence type="ECO:0000256" key="1">
    <source>
        <dbReference type="ARBA" id="ARBA00004123"/>
    </source>
</evidence>
<dbReference type="Proteomes" id="UP001271007">
    <property type="component" value="Unassembled WGS sequence"/>
</dbReference>
<feature type="region of interest" description="Disordered" evidence="3">
    <location>
        <begin position="408"/>
        <end position="435"/>
    </location>
</feature>
<dbReference type="PANTHER" id="PTHR31001:SF49">
    <property type="entry name" value="ZN(II)2CYS6 TRANSCRIPTION FACTOR (EUROFUNG)"/>
    <property type="match status" value="1"/>
</dbReference>
<evidence type="ECO:0000256" key="2">
    <source>
        <dbReference type="ARBA" id="ARBA00023242"/>
    </source>
</evidence>
<dbReference type="AlphaFoldDB" id="A0AAJ0LWB6"/>
<accession>A0AAJ0LWB6</accession>
<reference evidence="4" key="1">
    <citation type="submission" date="2023-04" db="EMBL/GenBank/DDBJ databases">
        <title>Black Yeasts Isolated from many extreme environments.</title>
        <authorList>
            <person name="Coleine C."/>
            <person name="Stajich J.E."/>
            <person name="Selbmann L."/>
        </authorList>
    </citation>
    <scope>NUCLEOTIDE SEQUENCE</scope>
    <source>
        <strain evidence="4">CCFEE 5312</strain>
    </source>
</reference>
<dbReference type="GO" id="GO:0005634">
    <property type="term" value="C:nucleus"/>
    <property type="evidence" value="ECO:0007669"/>
    <property type="project" value="UniProtKB-SubCell"/>
</dbReference>